<sequence>MKTSKWWLVLGMVLVLLGGCGLNPASDSSEEVYDLEKATVVVELSTGNVSGGGSGISPSVIEVEELLIMGATIALSNSLGWGEVKSWTRGDPMVFTFQVPRKGIYTLTVTDWDTAGHTNVATAVIHVAAGSNYRIRVTLGGVIYIEGEDLSGLTFYSSFDDLGSTLSPLVGPRGYATTTNLSFVAGKFGNAYYAPYNVDFGIVYSNFVLPSTEGCIEFWAKLVNPPVNIPVGDAPVFVRIGEGNYEYRVLFNANDGVGGSGLCGNVHASGDGLAMVTLATGGSRYSDILSSGVTNWNHYALVWRSDGFEDGRRARLYLNGQVVSPSSYRDTLGPADIPGFTNAVIQILQNVNSSGGVIIDELRIWSYAKTNFSL</sequence>
<evidence type="ECO:0008006" key="3">
    <source>
        <dbReference type="Google" id="ProtNLM"/>
    </source>
</evidence>
<evidence type="ECO:0000313" key="2">
    <source>
        <dbReference type="Proteomes" id="UP001056539"/>
    </source>
</evidence>
<dbReference type="KEGG" id="taqu:KDW03_00445"/>
<gene>
    <name evidence="1" type="ORF">KDW03_00445</name>
</gene>
<dbReference type="PROSITE" id="PS51257">
    <property type="entry name" value="PROKAR_LIPOPROTEIN"/>
    <property type="match status" value="1"/>
</dbReference>
<dbReference type="Proteomes" id="UP001056539">
    <property type="component" value="Chromosome"/>
</dbReference>
<organism evidence="1 2">
    <name type="scientific">Thermospira aquatica</name>
    <dbReference type="NCBI Taxonomy" id="2828656"/>
    <lineage>
        <taxon>Bacteria</taxon>
        <taxon>Pseudomonadati</taxon>
        <taxon>Spirochaetota</taxon>
        <taxon>Spirochaetia</taxon>
        <taxon>Brevinematales</taxon>
        <taxon>Thermospiraceae</taxon>
        <taxon>Thermospira</taxon>
    </lineage>
</organism>
<protein>
    <recommendedName>
        <fullName evidence="3">LamG domain-containing protein</fullName>
    </recommendedName>
</protein>
<reference evidence="1" key="2">
    <citation type="submission" date="2022-06" db="EMBL/GenBank/DDBJ databases">
        <title>Thermospira aquatica gen. nov., sp. nov.</title>
        <authorList>
            <person name="Ben Ali Gam Z."/>
            <person name="Labat M."/>
        </authorList>
    </citation>
    <scope>NUCLEOTIDE SEQUENCE</scope>
    <source>
        <strain evidence="1">F1F22</strain>
    </source>
</reference>
<dbReference type="EMBL" id="CP073355">
    <property type="protein sequence ID" value="URA10309.1"/>
    <property type="molecule type" value="Genomic_DNA"/>
</dbReference>
<dbReference type="SUPFAM" id="SSF49899">
    <property type="entry name" value="Concanavalin A-like lectins/glucanases"/>
    <property type="match status" value="1"/>
</dbReference>
<dbReference type="Gene3D" id="2.60.120.200">
    <property type="match status" value="1"/>
</dbReference>
<evidence type="ECO:0000313" key="1">
    <source>
        <dbReference type="EMBL" id="URA10309.1"/>
    </source>
</evidence>
<accession>A0AAX3BDI0</accession>
<dbReference type="RefSeq" id="WP_271435440.1">
    <property type="nucleotide sequence ID" value="NZ_CP073355.1"/>
</dbReference>
<proteinExistence type="predicted"/>
<dbReference type="AlphaFoldDB" id="A0AAX3BDI0"/>
<dbReference type="Pfam" id="PF13385">
    <property type="entry name" value="Laminin_G_3"/>
    <property type="match status" value="1"/>
</dbReference>
<name>A0AAX3BDI0_9SPIR</name>
<keyword evidence="2" id="KW-1185">Reference proteome</keyword>
<reference evidence="1" key="1">
    <citation type="submission" date="2021-04" db="EMBL/GenBank/DDBJ databases">
        <authorList>
            <person name="Postec A."/>
        </authorList>
    </citation>
    <scope>NUCLEOTIDE SEQUENCE</scope>
    <source>
        <strain evidence="1">F1F22</strain>
    </source>
</reference>
<dbReference type="InterPro" id="IPR013320">
    <property type="entry name" value="ConA-like_dom_sf"/>
</dbReference>